<dbReference type="EC" id="2.3.1.8" evidence="3"/>
<evidence type="ECO:0000256" key="5">
    <source>
        <dbReference type="ARBA" id="ARBA00022679"/>
    </source>
</evidence>
<dbReference type="NCBIfam" id="NF004167">
    <property type="entry name" value="PRK05632.1"/>
    <property type="match status" value="1"/>
</dbReference>
<dbReference type="InterPro" id="IPR002505">
    <property type="entry name" value="PTA_PTB"/>
</dbReference>
<dbReference type="RefSeq" id="WP_124776245.1">
    <property type="nucleotide sequence ID" value="NZ_QGSZ01000310.1"/>
</dbReference>
<dbReference type="InterPro" id="IPR042112">
    <property type="entry name" value="P_AcTrfase_dom2"/>
</dbReference>
<feature type="domain" description="Phosphate acetyl/butaryl transferase" evidence="9">
    <location>
        <begin position="54"/>
        <end position="371"/>
    </location>
</feature>
<dbReference type="GO" id="GO:0008959">
    <property type="term" value="F:phosphate acetyltransferase activity"/>
    <property type="evidence" value="ECO:0007669"/>
    <property type="project" value="UniProtKB-EC"/>
</dbReference>
<organism evidence="10 11">
    <name type="scientific">Micromonospora inaquosa</name>
    <dbReference type="NCBI Taxonomy" id="2203716"/>
    <lineage>
        <taxon>Bacteria</taxon>
        <taxon>Bacillati</taxon>
        <taxon>Actinomycetota</taxon>
        <taxon>Actinomycetes</taxon>
        <taxon>Micromonosporales</taxon>
        <taxon>Micromonosporaceae</taxon>
        <taxon>Micromonospora</taxon>
    </lineage>
</organism>
<accession>A0A3N9WAX9</accession>
<dbReference type="AlphaFoldDB" id="A0A3N9WAX9"/>
<gene>
    <name evidence="10" type="ORF">DLJ59_28330</name>
</gene>
<keyword evidence="11" id="KW-1185">Reference proteome</keyword>
<name>A0A3N9WAX9_9ACTN</name>
<reference evidence="10 11" key="1">
    <citation type="submission" date="2018-05" db="EMBL/GenBank/DDBJ databases">
        <title>Micromonospora from Atacama Desert.</title>
        <authorList>
            <person name="Carro L."/>
            <person name="Goodfellow M."/>
            <person name="Klenk H.-P."/>
        </authorList>
    </citation>
    <scope>NUCLEOTIDE SEQUENCE [LARGE SCALE GENOMIC DNA]</scope>
    <source>
        <strain evidence="10 11">LB39</strain>
    </source>
</reference>
<evidence type="ECO:0000259" key="9">
    <source>
        <dbReference type="Pfam" id="PF01515"/>
    </source>
</evidence>
<protein>
    <recommendedName>
        <fullName evidence="4">Phosphate acetyltransferase</fullName>
        <ecNumber evidence="3">2.3.1.8</ecNumber>
    </recommendedName>
    <alternativeName>
        <fullName evidence="7">Phosphotransacetylase</fullName>
    </alternativeName>
</protein>
<comment type="caution">
    <text evidence="10">The sequence shown here is derived from an EMBL/GenBank/DDBJ whole genome shotgun (WGS) entry which is preliminary data.</text>
</comment>
<comment type="pathway">
    <text evidence="2">Metabolic intermediate biosynthesis; acetyl-CoA biosynthesis; acetyl-CoA from acetate: step 2/2.</text>
</comment>
<dbReference type="Proteomes" id="UP000282312">
    <property type="component" value="Unassembled WGS sequence"/>
</dbReference>
<dbReference type="InterPro" id="IPR050500">
    <property type="entry name" value="Phos_Acetyltrans/Butyryltrans"/>
</dbReference>
<evidence type="ECO:0000256" key="6">
    <source>
        <dbReference type="ARBA" id="ARBA00023315"/>
    </source>
</evidence>
<dbReference type="Gene3D" id="3.40.50.10750">
    <property type="entry name" value="Isocitrate/Isopropylmalate dehydrogenase-like"/>
    <property type="match status" value="1"/>
</dbReference>
<dbReference type="PANTHER" id="PTHR43356:SF3">
    <property type="entry name" value="PHOSPHATE ACETYLTRANSFERASE"/>
    <property type="match status" value="1"/>
</dbReference>
<dbReference type="NCBIfam" id="NF007233">
    <property type="entry name" value="PRK09653.1"/>
    <property type="match status" value="1"/>
</dbReference>
<keyword evidence="6" id="KW-0012">Acyltransferase</keyword>
<evidence type="ECO:0000313" key="11">
    <source>
        <dbReference type="Proteomes" id="UP000282312"/>
    </source>
</evidence>
<evidence type="ECO:0000256" key="3">
    <source>
        <dbReference type="ARBA" id="ARBA00012707"/>
    </source>
</evidence>
<dbReference type="InterPro" id="IPR042113">
    <property type="entry name" value="P_AcTrfase_dom1"/>
</dbReference>
<proteinExistence type="predicted"/>
<feature type="non-terminal residue" evidence="10">
    <location>
        <position position="1"/>
    </location>
</feature>
<evidence type="ECO:0000256" key="1">
    <source>
        <dbReference type="ARBA" id="ARBA00000705"/>
    </source>
</evidence>
<dbReference type="SUPFAM" id="SSF53659">
    <property type="entry name" value="Isocitrate/Isopropylmalate dehydrogenase-like"/>
    <property type="match status" value="1"/>
</dbReference>
<dbReference type="EMBL" id="QGSZ01000310">
    <property type="protein sequence ID" value="RQW97879.1"/>
    <property type="molecule type" value="Genomic_DNA"/>
</dbReference>
<dbReference type="NCBIfam" id="TIGR00651">
    <property type="entry name" value="pta"/>
    <property type="match status" value="1"/>
</dbReference>
<evidence type="ECO:0000256" key="8">
    <source>
        <dbReference type="ARBA" id="ARBA00049955"/>
    </source>
</evidence>
<evidence type="ECO:0000256" key="2">
    <source>
        <dbReference type="ARBA" id="ARBA00004989"/>
    </source>
</evidence>
<dbReference type="FunFam" id="3.40.50.10750:FF:000001">
    <property type="entry name" value="Phosphate acetyltransferase"/>
    <property type="match status" value="1"/>
</dbReference>
<dbReference type="Gene3D" id="3.40.50.10950">
    <property type="match status" value="1"/>
</dbReference>
<dbReference type="InterPro" id="IPR004614">
    <property type="entry name" value="P_AcTrfase"/>
</dbReference>
<dbReference type="PANTHER" id="PTHR43356">
    <property type="entry name" value="PHOSPHATE ACETYLTRANSFERASE"/>
    <property type="match status" value="1"/>
</dbReference>
<comment type="function">
    <text evidence="8">Involved in acetate metabolism.</text>
</comment>
<dbReference type="OrthoDB" id="9808984at2"/>
<keyword evidence="5 10" id="KW-0808">Transferase</keyword>
<comment type="catalytic activity">
    <reaction evidence="1">
        <text>acetyl-CoA + phosphate = acetyl phosphate + CoA</text>
        <dbReference type="Rhea" id="RHEA:19521"/>
        <dbReference type="ChEBI" id="CHEBI:22191"/>
        <dbReference type="ChEBI" id="CHEBI:43474"/>
        <dbReference type="ChEBI" id="CHEBI:57287"/>
        <dbReference type="ChEBI" id="CHEBI:57288"/>
        <dbReference type="EC" id="2.3.1.8"/>
    </reaction>
</comment>
<sequence length="380" mass="40471">YDTVAASSRIEGRPSAANPRKVEAALGAFERCVDTDDLARRLRVSRSTRVTPLMFENELIDRARSKPRHLVLPEGTDERILRAAEILLRRGVAELTVLGRPDDIARRTRELGIDLGDTHLVDPETSGWRDDFAAEYARLRAHRGVTAELAHDIVAQPNYFGTLMVATGRADGMVSGATHTTAATIRPAFEIIRTLPDVSVASSVFFMLLADRVLVYGDCAVNRDPDAAQLADIAISSADTAARFGIEPRVAMLSYSTGSSGAGADVEKVAAATALVRERRPDLLVEGPIQYDAAIDPAVAATKLPGSPVAGHATVFIFPDLNTGNNTYKAVQRSAGAIAVGPVMQGLRRPVNDLSRGAGVPDIVNTVAITAIQAATEEAS</sequence>
<evidence type="ECO:0000256" key="7">
    <source>
        <dbReference type="ARBA" id="ARBA00031108"/>
    </source>
</evidence>
<evidence type="ECO:0000313" key="10">
    <source>
        <dbReference type="EMBL" id="RQW97879.1"/>
    </source>
</evidence>
<evidence type="ECO:0000256" key="4">
    <source>
        <dbReference type="ARBA" id="ARBA00021528"/>
    </source>
</evidence>
<dbReference type="Pfam" id="PF01515">
    <property type="entry name" value="PTA_PTB"/>
    <property type="match status" value="1"/>
</dbReference>